<dbReference type="AlphaFoldDB" id="A0A7W5FMG0"/>
<dbReference type="Proteomes" id="UP000570361">
    <property type="component" value="Unassembled WGS sequence"/>
</dbReference>
<feature type="compositionally biased region" description="Low complexity" evidence="2">
    <location>
        <begin position="22"/>
        <end position="46"/>
    </location>
</feature>
<organism evidence="4 5">
    <name type="scientific">Paenibacillus phyllosphaerae</name>
    <dbReference type="NCBI Taxonomy" id="274593"/>
    <lineage>
        <taxon>Bacteria</taxon>
        <taxon>Bacillati</taxon>
        <taxon>Bacillota</taxon>
        <taxon>Bacilli</taxon>
        <taxon>Bacillales</taxon>
        <taxon>Paenibacillaceae</taxon>
        <taxon>Paenibacillus</taxon>
    </lineage>
</organism>
<dbReference type="EMBL" id="JACHXK010000004">
    <property type="protein sequence ID" value="MBB3110083.1"/>
    <property type="molecule type" value="Genomic_DNA"/>
</dbReference>
<evidence type="ECO:0000256" key="3">
    <source>
        <dbReference type="SAM" id="SignalP"/>
    </source>
</evidence>
<feature type="chain" id="PRO_5039707339" evidence="3">
    <location>
        <begin position="20"/>
        <end position="553"/>
    </location>
</feature>
<dbReference type="PROSITE" id="PS51257">
    <property type="entry name" value="PROKAR_LIPOPROTEIN"/>
    <property type="match status" value="1"/>
</dbReference>
<evidence type="ECO:0000256" key="2">
    <source>
        <dbReference type="SAM" id="MobiDB-lite"/>
    </source>
</evidence>
<keyword evidence="1 3" id="KW-0732">Signal</keyword>
<dbReference type="PANTHER" id="PTHR43649">
    <property type="entry name" value="ARABINOSE-BINDING PROTEIN-RELATED"/>
    <property type="match status" value="1"/>
</dbReference>
<name>A0A7W5FMG0_9BACL</name>
<comment type="caution">
    <text evidence="4">The sequence shown here is derived from an EMBL/GenBank/DDBJ whole genome shotgun (WGS) entry which is preliminary data.</text>
</comment>
<proteinExistence type="predicted"/>
<evidence type="ECO:0000256" key="1">
    <source>
        <dbReference type="ARBA" id="ARBA00022729"/>
    </source>
</evidence>
<accession>A0A7W5FMG0</accession>
<dbReference type="InterPro" id="IPR050490">
    <property type="entry name" value="Bact_solute-bd_prot1"/>
</dbReference>
<feature type="signal peptide" evidence="3">
    <location>
        <begin position="1"/>
        <end position="19"/>
    </location>
</feature>
<evidence type="ECO:0000313" key="4">
    <source>
        <dbReference type="EMBL" id="MBB3110083.1"/>
    </source>
</evidence>
<keyword evidence="5" id="KW-1185">Reference proteome</keyword>
<dbReference type="SUPFAM" id="SSF53850">
    <property type="entry name" value="Periplasmic binding protein-like II"/>
    <property type="match status" value="1"/>
</dbReference>
<sequence>MKKALTLALAASLSAAALAGCSSNNGNTPEGNTGTNSTTNTTTNTSQPSGEVVKLTALITKHPLTQELAKMEWLQQAEERAGVDIQWQEVTADWDQKKGALLAGGDVPDLIIGPNAITDADYAQFQGLFQDMSELIASDAPNVRKMFEEKPETKVIASQTDGKIFGLPKYQRFWPATVTRQYINQQWLDNLGLAMPTNWDELYDVLLAFKEKDANGDGDANDEIPMDFAPVGTGGFGFFHPTVLLGSEGITLTNSSGQGYFLEDGQVKNFFVDERYKNLVSFLNKCFEAGLISKEVFTQDYTKFQSVARGTGDKAKVGFTWGWEVTDRFGNTLAPQYASMSPLKSSADSTAQVSWDYDYDTLNYGVNMVTMSAKTKDKSAAMRFINELYDPNVSMQVLFGSLGTNIKDNGDGSYAVLPPTDAAMDPGTWKWTSTWADNGPMYISDSLNLTLGSDMQSVGKQTEPLMPTVDAIDKENDVLPSMFIKYSAADNSTMGLNNTNLMNLAMAKFSQWVTKGGIDKEWDGYVKNATKTGLPQNLEIMQKYYDDYKASTK</sequence>
<evidence type="ECO:0000313" key="5">
    <source>
        <dbReference type="Proteomes" id="UP000570361"/>
    </source>
</evidence>
<dbReference type="PANTHER" id="PTHR43649:SF33">
    <property type="entry name" value="POLYGALACTURONAN_RHAMNOGALACTURONAN-BINDING PROTEIN YTCQ"/>
    <property type="match status" value="1"/>
</dbReference>
<reference evidence="4 5" key="1">
    <citation type="submission" date="2020-08" db="EMBL/GenBank/DDBJ databases">
        <title>Genomic Encyclopedia of Type Strains, Phase III (KMG-III): the genomes of soil and plant-associated and newly described type strains.</title>
        <authorList>
            <person name="Whitman W."/>
        </authorList>
    </citation>
    <scope>NUCLEOTIDE SEQUENCE [LARGE SCALE GENOMIC DNA]</scope>
    <source>
        <strain evidence="4 5">CECT 5862</strain>
    </source>
</reference>
<dbReference type="Gene3D" id="3.40.190.10">
    <property type="entry name" value="Periplasmic binding protein-like II"/>
    <property type="match status" value="2"/>
</dbReference>
<dbReference type="RefSeq" id="WP_183599795.1">
    <property type="nucleotide sequence ID" value="NZ_JACHXK010000004.1"/>
</dbReference>
<gene>
    <name evidence="4" type="ORF">FHS18_002150</name>
</gene>
<protein>
    <submittedName>
        <fullName evidence="4">Putative aldouronate transport system substrate-binding protein</fullName>
    </submittedName>
</protein>
<feature type="region of interest" description="Disordered" evidence="2">
    <location>
        <begin position="22"/>
        <end position="49"/>
    </location>
</feature>